<reference evidence="6 7" key="1">
    <citation type="submission" date="2021-05" db="EMBL/GenBank/DDBJ databases">
        <title>Complete genome of the cytokinin-producing biocontrol strain Pseudomonas fluorescens G20-18.</title>
        <authorList>
            <person name="Nielsen T.K."/>
            <person name="Mekureyaw M.F."/>
            <person name="Hansen L.H."/>
            <person name="Nicolaisen M.H."/>
            <person name="Roitsch T.G."/>
            <person name="Hennessy R.C."/>
        </authorList>
    </citation>
    <scope>NUCLEOTIDE SEQUENCE [LARGE SCALE GENOMIC DNA]</scope>
    <source>
        <strain evidence="6 7">G20-18</strain>
    </source>
</reference>
<dbReference type="Gene3D" id="1.10.10.10">
    <property type="entry name" value="Winged helix-like DNA-binding domain superfamily/Winged helix DNA-binding domain"/>
    <property type="match status" value="1"/>
</dbReference>
<dbReference type="InterPro" id="IPR050389">
    <property type="entry name" value="LysR-type_TF"/>
</dbReference>
<evidence type="ECO:0000256" key="1">
    <source>
        <dbReference type="ARBA" id="ARBA00009437"/>
    </source>
</evidence>
<accession>A0ABX8ER34</accession>
<evidence type="ECO:0000313" key="7">
    <source>
        <dbReference type="Proteomes" id="UP000681155"/>
    </source>
</evidence>
<dbReference type="InterPro" id="IPR000847">
    <property type="entry name" value="LysR_HTH_N"/>
</dbReference>
<evidence type="ECO:0000313" key="6">
    <source>
        <dbReference type="EMBL" id="QVW21870.1"/>
    </source>
</evidence>
<dbReference type="EMBL" id="CP075566">
    <property type="protein sequence ID" value="QVW21870.1"/>
    <property type="molecule type" value="Genomic_DNA"/>
</dbReference>
<evidence type="ECO:0000256" key="4">
    <source>
        <dbReference type="ARBA" id="ARBA00023163"/>
    </source>
</evidence>
<protein>
    <recommendedName>
        <fullName evidence="5">HTH lysR-type domain-containing protein</fullName>
    </recommendedName>
</protein>
<organism evidence="6 7">
    <name type="scientific">Pseudomonas hormoni</name>
    <dbReference type="NCBI Taxonomy" id="3093767"/>
    <lineage>
        <taxon>Bacteria</taxon>
        <taxon>Pseudomonadati</taxon>
        <taxon>Pseudomonadota</taxon>
        <taxon>Gammaproteobacteria</taxon>
        <taxon>Pseudomonadales</taxon>
        <taxon>Pseudomonadaceae</taxon>
        <taxon>Pseudomonas</taxon>
    </lineage>
</organism>
<gene>
    <name evidence="6" type="ORF">KJF94_18470</name>
</gene>
<dbReference type="RefSeq" id="WP_214377700.1">
    <property type="nucleotide sequence ID" value="NZ_CP075566.1"/>
</dbReference>
<keyword evidence="7" id="KW-1185">Reference proteome</keyword>
<feature type="domain" description="HTH lysR-type" evidence="5">
    <location>
        <begin position="1"/>
        <end position="32"/>
    </location>
</feature>
<dbReference type="PANTHER" id="PTHR30118:SF15">
    <property type="entry name" value="TRANSCRIPTIONAL REGULATORY PROTEIN"/>
    <property type="match status" value="1"/>
</dbReference>
<dbReference type="SUPFAM" id="SSF46785">
    <property type="entry name" value="Winged helix' DNA-binding domain"/>
    <property type="match status" value="1"/>
</dbReference>
<keyword evidence="3" id="KW-0238">DNA-binding</keyword>
<dbReference type="Proteomes" id="UP000681155">
    <property type="component" value="Chromosome"/>
</dbReference>
<evidence type="ECO:0000256" key="2">
    <source>
        <dbReference type="ARBA" id="ARBA00023015"/>
    </source>
</evidence>
<evidence type="ECO:0000259" key="5">
    <source>
        <dbReference type="PROSITE" id="PS50931"/>
    </source>
</evidence>
<dbReference type="PANTHER" id="PTHR30118">
    <property type="entry name" value="HTH-TYPE TRANSCRIPTIONAL REGULATOR LEUO-RELATED"/>
    <property type="match status" value="1"/>
</dbReference>
<comment type="similarity">
    <text evidence="1">Belongs to the LysR transcriptional regulatory family.</text>
</comment>
<dbReference type="InterPro" id="IPR036390">
    <property type="entry name" value="WH_DNA-bd_sf"/>
</dbReference>
<keyword evidence="2" id="KW-0805">Transcription regulation</keyword>
<evidence type="ECO:0000256" key="3">
    <source>
        <dbReference type="ARBA" id="ARBA00023125"/>
    </source>
</evidence>
<name>A0ABX8ER34_9PSED</name>
<proteinExistence type="inferred from homology"/>
<sequence length="89" mass="9740">MCQSSINVAISRLRELFDDPLFVRLGKTLEPTIRATEILQNLTPVIDTMAAVLRNASDFDPETSSPVFKTGYSGDLANAAFNSSHSSFM</sequence>
<dbReference type="PROSITE" id="PS50931">
    <property type="entry name" value="HTH_LYSR"/>
    <property type="match status" value="1"/>
</dbReference>
<dbReference type="InterPro" id="IPR036388">
    <property type="entry name" value="WH-like_DNA-bd_sf"/>
</dbReference>
<keyword evidence="4" id="KW-0804">Transcription</keyword>